<keyword evidence="2" id="KW-1133">Transmembrane helix</keyword>
<dbReference type="EMBL" id="LT795061">
    <property type="protein sequence ID" value="SJX63594.1"/>
    <property type="molecule type" value="Genomic_DNA"/>
</dbReference>
<sequence length="347" mass="35264">MRFDRLAVAAAAAAMAGFVQAQTSSSIISGDGPPSPSLTRTAALGSWTPKPATDGLAQASLEGMGRTLYINSASDFCLLMPPDPSKQDLVAAEAVAVAYCTNPVNGSRPMPDKFIKTAHLRRTPTYIQISGTYDPAVMNLGSNDCGGEYDSEGAEGVGNPAGVTMRNGSYFTQFIGACDIPGSPVFCLRMCPGYDYCRNTFDLMGCLWNQPGDYDEPQAFTNCDADADLPTGVYNSSYTFRQGMSVTPPPVSAPASSNCRTVASPSASGVTYSWNQEAAAVASTSTSAKSSSASSSSSGSTGSGSGSNSSSGSGSKSGAASVPGPINVHALGVIVALGVVVGGVLLG</sequence>
<dbReference type="AlphaFoldDB" id="A0A2N8UF25"/>
<evidence type="ECO:0000313" key="5">
    <source>
        <dbReference type="Proteomes" id="UP000239563"/>
    </source>
</evidence>
<keyword evidence="2" id="KW-0812">Transmembrane</keyword>
<dbReference type="Proteomes" id="UP000239563">
    <property type="component" value="Chromosome VIII"/>
</dbReference>
<feature type="chain" id="PRO_5014945144" description="Macrofage activating glycoprotein" evidence="3">
    <location>
        <begin position="22"/>
        <end position="347"/>
    </location>
</feature>
<feature type="region of interest" description="Disordered" evidence="1">
    <location>
        <begin position="285"/>
        <end position="321"/>
    </location>
</feature>
<reference evidence="4 5" key="1">
    <citation type="submission" date="2017-02" db="EMBL/GenBank/DDBJ databases">
        <authorList>
            <person name="Peterson S.W."/>
        </authorList>
    </citation>
    <scope>NUCLEOTIDE SEQUENCE [LARGE SCALE GENOMIC DNA]</scope>
    <source>
        <strain evidence="4 5">SRS1_H2-8</strain>
    </source>
</reference>
<keyword evidence="2" id="KW-0472">Membrane</keyword>
<organism evidence="4 5">
    <name type="scientific">Sporisorium reilianum f. sp. reilianum</name>
    <dbReference type="NCBI Taxonomy" id="72559"/>
    <lineage>
        <taxon>Eukaryota</taxon>
        <taxon>Fungi</taxon>
        <taxon>Dikarya</taxon>
        <taxon>Basidiomycota</taxon>
        <taxon>Ustilaginomycotina</taxon>
        <taxon>Ustilaginomycetes</taxon>
        <taxon>Ustilaginales</taxon>
        <taxon>Ustilaginaceae</taxon>
        <taxon>Sporisorium</taxon>
    </lineage>
</organism>
<evidence type="ECO:0008006" key="6">
    <source>
        <dbReference type="Google" id="ProtNLM"/>
    </source>
</evidence>
<keyword evidence="3" id="KW-0732">Signal</keyword>
<evidence type="ECO:0000256" key="3">
    <source>
        <dbReference type="SAM" id="SignalP"/>
    </source>
</evidence>
<name>A0A2N8UF25_9BASI</name>
<feature type="signal peptide" evidence="3">
    <location>
        <begin position="1"/>
        <end position="21"/>
    </location>
</feature>
<accession>A0A2N8UF25</accession>
<proteinExistence type="predicted"/>
<evidence type="ECO:0000256" key="1">
    <source>
        <dbReference type="SAM" id="MobiDB-lite"/>
    </source>
</evidence>
<dbReference type="PANTHER" id="PTHR40633:SF1">
    <property type="entry name" value="GPI ANCHORED SERINE-THREONINE RICH PROTEIN (AFU_ORTHOLOGUE AFUA_1G03630)"/>
    <property type="match status" value="1"/>
</dbReference>
<dbReference type="InterPro" id="IPR052982">
    <property type="entry name" value="SRP1/TIP1-like"/>
</dbReference>
<gene>
    <name evidence="4" type="ORF">SRS1_14347</name>
</gene>
<dbReference type="PANTHER" id="PTHR40633">
    <property type="entry name" value="MATRIX PROTEIN, PUTATIVE (AFU_ORTHOLOGUE AFUA_8G05410)-RELATED"/>
    <property type="match status" value="1"/>
</dbReference>
<feature type="transmembrane region" description="Helical" evidence="2">
    <location>
        <begin position="326"/>
        <end position="346"/>
    </location>
</feature>
<evidence type="ECO:0000313" key="4">
    <source>
        <dbReference type="EMBL" id="SJX63594.1"/>
    </source>
</evidence>
<protein>
    <recommendedName>
        <fullName evidence="6">Macrofage activating glycoprotein</fullName>
    </recommendedName>
</protein>
<evidence type="ECO:0000256" key="2">
    <source>
        <dbReference type="SAM" id="Phobius"/>
    </source>
</evidence>